<keyword evidence="1" id="KW-1133">Transmembrane helix</keyword>
<organism evidence="2">
    <name type="scientific">Sesamum radiatum</name>
    <name type="common">Black benniseed</name>
    <dbReference type="NCBI Taxonomy" id="300843"/>
    <lineage>
        <taxon>Eukaryota</taxon>
        <taxon>Viridiplantae</taxon>
        <taxon>Streptophyta</taxon>
        <taxon>Embryophyta</taxon>
        <taxon>Tracheophyta</taxon>
        <taxon>Spermatophyta</taxon>
        <taxon>Magnoliopsida</taxon>
        <taxon>eudicotyledons</taxon>
        <taxon>Gunneridae</taxon>
        <taxon>Pentapetalae</taxon>
        <taxon>asterids</taxon>
        <taxon>lamiids</taxon>
        <taxon>Lamiales</taxon>
        <taxon>Pedaliaceae</taxon>
        <taxon>Sesamum</taxon>
    </lineage>
</organism>
<evidence type="ECO:0000313" key="2">
    <source>
        <dbReference type="EMBL" id="KAL0300565.1"/>
    </source>
</evidence>
<accession>A0AAW2K3N3</accession>
<reference evidence="2" key="1">
    <citation type="submission" date="2020-06" db="EMBL/GenBank/DDBJ databases">
        <authorList>
            <person name="Li T."/>
            <person name="Hu X."/>
            <person name="Zhang T."/>
            <person name="Song X."/>
            <person name="Zhang H."/>
            <person name="Dai N."/>
            <person name="Sheng W."/>
            <person name="Hou X."/>
            <person name="Wei L."/>
        </authorList>
    </citation>
    <scope>NUCLEOTIDE SEQUENCE</scope>
    <source>
        <strain evidence="2">G02</strain>
        <tissue evidence="2">Leaf</tissue>
    </source>
</reference>
<sequence length="63" mass="6797">MGDGEVVYQRAAVGATLPSLLLPPFYKGAVARFGAPYVAPIALTWAATIALRRRAALLPRRHH</sequence>
<protein>
    <submittedName>
        <fullName evidence="2">Uncharacterized protein</fullName>
    </submittedName>
</protein>
<name>A0AAW2K3N3_SESRA</name>
<keyword evidence="1" id="KW-0812">Transmembrane</keyword>
<feature type="transmembrane region" description="Helical" evidence="1">
    <location>
        <begin position="29"/>
        <end position="51"/>
    </location>
</feature>
<evidence type="ECO:0000256" key="1">
    <source>
        <dbReference type="SAM" id="Phobius"/>
    </source>
</evidence>
<dbReference type="AlphaFoldDB" id="A0AAW2K3N3"/>
<comment type="caution">
    <text evidence="2">The sequence shown here is derived from an EMBL/GenBank/DDBJ whole genome shotgun (WGS) entry which is preliminary data.</text>
</comment>
<proteinExistence type="predicted"/>
<gene>
    <name evidence="2" type="ORF">Sradi_6333300</name>
</gene>
<reference evidence="2" key="2">
    <citation type="journal article" date="2024" name="Plant">
        <title>Genomic evolution and insights into agronomic trait innovations of Sesamum species.</title>
        <authorList>
            <person name="Miao H."/>
            <person name="Wang L."/>
            <person name="Qu L."/>
            <person name="Liu H."/>
            <person name="Sun Y."/>
            <person name="Le M."/>
            <person name="Wang Q."/>
            <person name="Wei S."/>
            <person name="Zheng Y."/>
            <person name="Lin W."/>
            <person name="Duan Y."/>
            <person name="Cao H."/>
            <person name="Xiong S."/>
            <person name="Wang X."/>
            <person name="Wei L."/>
            <person name="Li C."/>
            <person name="Ma Q."/>
            <person name="Ju M."/>
            <person name="Zhao R."/>
            <person name="Li G."/>
            <person name="Mu C."/>
            <person name="Tian Q."/>
            <person name="Mei H."/>
            <person name="Zhang T."/>
            <person name="Gao T."/>
            <person name="Zhang H."/>
        </authorList>
    </citation>
    <scope>NUCLEOTIDE SEQUENCE</scope>
    <source>
        <strain evidence="2">G02</strain>
    </source>
</reference>
<dbReference type="EMBL" id="JACGWJ010000030">
    <property type="protein sequence ID" value="KAL0300565.1"/>
    <property type="molecule type" value="Genomic_DNA"/>
</dbReference>
<keyword evidence="1" id="KW-0472">Membrane</keyword>